<evidence type="ECO:0000256" key="1">
    <source>
        <dbReference type="SAM" id="Phobius"/>
    </source>
</evidence>
<dbReference type="STRING" id="1156395.DBT_1581"/>
<dbReference type="EMBL" id="MAGO01000007">
    <property type="protein sequence ID" value="OCC15095.1"/>
    <property type="molecule type" value="Genomic_DNA"/>
</dbReference>
<comment type="caution">
    <text evidence="2">The sequence shown here is derived from an EMBL/GenBank/DDBJ whole genome shotgun (WGS) entry which is preliminary data.</text>
</comment>
<accession>A0A1B9F5K8</accession>
<feature type="transmembrane region" description="Helical" evidence="1">
    <location>
        <begin position="12"/>
        <end position="34"/>
    </location>
</feature>
<evidence type="ECO:0008006" key="4">
    <source>
        <dbReference type="Google" id="ProtNLM"/>
    </source>
</evidence>
<evidence type="ECO:0000313" key="3">
    <source>
        <dbReference type="Proteomes" id="UP000093080"/>
    </source>
</evidence>
<keyword evidence="1" id="KW-0472">Membrane</keyword>
<dbReference type="Pfam" id="PF07963">
    <property type="entry name" value="N_methyl"/>
    <property type="match status" value="1"/>
</dbReference>
<dbReference type="PATRIC" id="fig|1156395.6.peg.1595"/>
<keyword evidence="1" id="KW-1133">Transmembrane helix</keyword>
<gene>
    <name evidence="2" type="ORF">DBT_1581</name>
</gene>
<organism evidence="2 3">
    <name type="scientific">Dissulfuribacter thermophilus</name>
    <dbReference type="NCBI Taxonomy" id="1156395"/>
    <lineage>
        <taxon>Bacteria</taxon>
        <taxon>Pseudomonadati</taxon>
        <taxon>Thermodesulfobacteriota</taxon>
        <taxon>Dissulfuribacteria</taxon>
        <taxon>Dissulfuribacterales</taxon>
        <taxon>Dissulfuribacteraceae</taxon>
        <taxon>Dissulfuribacter</taxon>
    </lineage>
</organism>
<dbReference type="AlphaFoldDB" id="A0A1B9F5K8"/>
<proteinExistence type="predicted"/>
<name>A0A1B9F5K8_9BACT</name>
<sequence length="193" mass="21173">MMKIKKSLKNQGGFTLVEMAIVLVIIGLIVGAIMKGQSLIQEAKVKNVINQVNGLRAAILTFYDRYGMYPGDENLSNIPEGDQHNGNGNGQVDTTEGYYLFEDLRLSGLITGSYSGNSGDTPHHVFGDNIYFYWTTPTGGTAGHWFKLDNLPWDVAMEIDQKLDDGIYNTGSVIANEQYVSSSGSIGSLYIKF</sequence>
<dbReference type="RefSeq" id="WP_067618598.1">
    <property type="nucleotide sequence ID" value="NZ_MAGO01000007.1"/>
</dbReference>
<keyword evidence="3" id="KW-1185">Reference proteome</keyword>
<dbReference type="Proteomes" id="UP000093080">
    <property type="component" value="Unassembled WGS sequence"/>
</dbReference>
<dbReference type="Gene3D" id="3.30.700.10">
    <property type="entry name" value="Glycoprotein, Type 4 Pilin"/>
    <property type="match status" value="1"/>
</dbReference>
<evidence type="ECO:0000313" key="2">
    <source>
        <dbReference type="EMBL" id="OCC15095.1"/>
    </source>
</evidence>
<protein>
    <recommendedName>
        <fullName evidence="4">Prepilin-type N-terminal cleavage/methylation domain-containing protein</fullName>
    </recommendedName>
</protein>
<dbReference type="OrthoDB" id="5517427at2"/>
<reference evidence="2 3" key="1">
    <citation type="submission" date="2016-06" db="EMBL/GenBank/DDBJ databases">
        <title>Respiratory ammonification of nitrate coupled to the oxidation of elemental sulfur in deep-sea autotrophic thermophilic bacteria.</title>
        <authorList>
            <person name="Slobodkina G.B."/>
            <person name="Mardanov A.V."/>
            <person name="Ravin N.V."/>
            <person name="Frolova A.A."/>
            <person name="Viryasiv M.B."/>
            <person name="Chernyh N.A."/>
            <person name="Bonch-Osmolovskaya E.A."/>
            <person name="Slobodkin A.I."/>
        </authorList>
    </citation>
    <scope>NUCLEOTIDE SEQUENCE [LARGE SCALE GENOMIC DNA]</scope>
    <source>
        <strain evidence="2 3">S69</strain>
    </source>
</reference>
<keyword evidence="1" id="KW-0812">Transmembrane</keyword>
<dbReference type="SUPFAM" id="SSF54523">
    <property type="entry name" value="Pili subunits"/>
    <property type="match status" value="1"/>
</dbReference>
<dbReference type="InterPro" id="IPR012902">
    <property type="entry name" value="N_methyl_site"/>
</dbReference>
<dbReference type="NCBIfam" id="TIGR02532">
    <property type="entry name" value="IV_pilin_GFxxxE"/>
    <property type="match status" value="1"/>
</dbReference>
<dbReference type="InterPro" id="IPR045584">
    <property type="entry name" value="Pilin-like"/>
</dbReference>
<dbReference type="PROSITE" id="PS00409">
    <property type="entry name" value="PROKAR_NTER_METHYL"/>
    <property type="match status" value="1"/>
</dbReference>